<evidence type="ECO:0000313" key="4">
    <source>
        <dbReference type="EMBL" id="SFB20022.1"/>
    </source>
</evidence>
<accession>A0A1I0Z3S0</accession>
<organism evidence="4 5">
    <name type="scientific">Amycolatopsis marina</name>
    <dbReference type="NCBI Taxonomy" id="490629"/>
    <lineage>
        <taxon>Bacteria</taxon>
        <taxon>Bacillati</taxon>
        <taxon>Actinomycetota</taxon>
        <taxon>Actinomycetes</taxon>
        <taxon>Pseudonocardiales</taxon>
        <taxon>Pseudonocardiaceae</taxon>
        <taxon>Amycolatopsis</taxon>
    </lineage>
</organism>
<protein>
    <submittedName>
        <fullName evidence="4">Transcriptional regulator, TetR family</fullName>
    </submittedName>
</protein>
<dbReference type="PANTHER" id="PTHR30055:SF187">
    <property type="entry name" value="TRANSCRIPTIONAL REGULATORY PROTEIN"/>
    <property type="match status" value="1"/>
</dbReference>
<dbReference type="InterPro" id="IPR036271">
    <property type="entry name" value="Tet_transcr_reg_TetR-rel_C_sf"/>
</dbReference>
<proteinExistence type="predicted"/>
<reference evidence="5" key="1">
    <citation type="submission" date="2016-10" db="EMBL/GenBank/DDBJ databases">
        <authorList>
            <person name="Varghese N."/>
            <person name="Submissions S."/>
        </authorList>
    </citation>
    <scope>NUCLEOTIDE SEQUENCE [LARGE SCALE GENOMIC DNA]</scope>
    <source>
        <strain evidence="5">CGMCC 4.3568</strain>
    </source>
</reference>
<dbReference type="SUPFAM" id="SSF46689">
    <property type="entry name" value="Homeodomain-like"/>
    <property type="match status" value="1"/>
</dbReference>
<dbReference type="PROSITE" id="PS50977">
    <property type="entry name" value="HTH_TETR_2"/>
    <property type="match status" value="1"/>
</dbReference>
<dbReference type="InterPro" id="IPR050109">
    <property type="entry name" value="HTH-type_TetR-like_transc_reg"/>
</dbReference>
<evidence type="ECO:0000256" key="2">
    <source>
        <dbReference type="PROSITE-ProRule" id="PRU00335"/>
    </source>
</evidence>
<feature type="domain" description="HTH tetR-type" evidence="3">
    <location>
        <begin position="16"/>
        <end position="76"/>
    </location>
</feature>
<evidence type="ECO:0000256" key="1">
    <source>
        <dbReference type="ARBA" id="ARBA00023125"/>
    </source>
</evidence>
<dbReference type="RefSeq" id="WP_091672843.1">
    <property type="nucleotide sequence ID" value="NZ_FOKG01000006.1"/>
</dbReference>
<evidence type="ECO:0000313" key="5">
    <source>
        <dbReference type="Proteomes" id="UP000243799"/>
    </source>
</evidence>
<dbReference type="STRING" id="490629.SAMN05216266_10676"/>
<dbReference type="InterPro" id="IPR009057">
    <property type="entry name" value="Homeodomain-like_sf"/>
</dbReference>
<gene>
    <name evidence="4" type="ORF">SAMN05216266_10676</name>
</gene>
<dbReference type="GO" id="GO:0003700">
    <property type="term" value="F:DNA-binding transcription factor activity"/>
    <property type="evidence" value="ECO:0007669"/>
    <property type="project" value="TreeGrafter"/>
</dbReference>
<dbReference type="OrthoDB" id="9806334at2"/>
<dbReference type="PRINTS" id="PR00455">
    <property type="entry name" value="HTHTETR"/>
</dbReference>
<evidence type="ECO:0000259" key="3">
    <source>
        <dbReference type="PROSITE" id="PS50977"/>
    </source>
</evidence>
<dbReference type="Proteomes" id="UP000243799">
    <property type="component" value="Unassembled WGS sequence"/>
</dbReference>
<dbReference type="Pfam" id="PF00440">
    <property type="entry name" value="TetR_N"/>
    <property type="match status" value="1"/>
</dbReference>
<feature type="DNA-binding region" description="H-T-H motif" evidence="2">
    <location>
        <begin position="39"/>
        <end position="58"/>
    </location>
</feature>
<dbReference type="EMBL" id="FOKG01000006">
    <property type="protein sequence ID" value="SFB20022.1"/>
    <property type="molecule type" value="Genomic_DNA"/>
</dbReference>
<sequence>MHSVQPDDAPGSFIEQARRAQIIQATIDVLAEHGYGAASFARIARHASISPGLISYHFHSKDGLMRGVLATIEGRLDDAMAAPEEDEPETYPDALEGMLRRFAEHCWTHGEEISAMTEIRREVRGETMRAAVARSHERGTAELVTFIREGQAYGQFRDIEPVLFASVLLSAMGEFPRLRGRGLEEHRKVAVDWVSLFVNAISATRSGT</sequence>
<dbReference type="InterPro" id="IPR001647">
    <property type="entry name" value="HTH_TetR"/>
</dbReference>
<dbReference type="PANTHER" id="PTHR30055">
    <property type="entry name" value="HTH-TYPE TRANSCRIPTIONAL REGULATOR RUTR"/>
    <property type="match status" value="1"/>
</dbReference>
<dbReference type="GO" id="GO:0000976">
    <property type="term" value="F:transcription cis-regulatory region binding"/>
    <property type="evidence" value="ECO:0007669"/>
    <property type="project" value="TreeGrafter"/>
</dbReference>
<keyword evidence="5" id="KW-1185">Reference proteome</keyword>
<dbReference type="SUPFAM" id="SSF48498">
    <property type="entry name" value="Tetracyclin repressor-like, C-terminal domain"/>
    <property type="match status" value="1"/>
</dbReference>
<keyword evidence="1 2" id="KW-0238">DNA-binding</keyword>
<name>A0A1I0Z3S0_9PSEU</name>
<dbReference type="AlphaFoldDB" id="A0A1I0Z3S0"/>
<dbReference type="Gene3D" id="1.10.357.10">
    <property type="entry name" value="Tetracycline Repressor, domain 2"/>
    <property type="match status" value="1"/>
</dbReference>